<dbReference type="STRING" id="556484.B5Y4Q0"/>
<protein>
    <recommendedName>
        <fullName evidence="8">RING-type domain-containing protein</fullName>
    </recommendedName>
</protein>
<dbReference type="InterPro" id="IPR051628">
    <property type="entry name" value="LUBAC_E3_Ligases"/>
</dbReference>
<dbReference type="RefSeq" id="XP_002186049.1">
    <property type="nucleotide sequence ID" value="XM_002186013.1"/>
</dbReference>
<evidence type="ECO:0000256" key="5">
    <source>
        <dbReference type="ARBA" id="ARBA00022771"/>
    </source>
</evidence>
<dbReference type="CDD" id="cd20339">
    <property type="entry name" value="BRcat_RBR_RNF216"/>
    <property type="match status" value="1"/>
</dbReference>
<dbReference type="KEGG" id="pti:PHATR_43899"/>
<comment type="pathway">
    <text evidence="1">Protein modification; protein ubiquitination.</text>
</comment>
<organism evidence="9 10">
    <name type="scientific">Phaeodactylum tricornutum (strain CCAP 1055/1)</name>
    <dbReference type="NCBI Taxonomy" id="556484"/>
    <lineage>
        <taxon>Eukaryota</taxon>
        <taxon>Sar</taxon>
        <taxon>Stramenopiles</taxon>
        <taxon>Ochrophyta</taxon>
        <taxon>Bacillariophyta</taxon>
        <taxon>Bacillariophyceae</taxon>
        <taxon>Bacillariophycidae</taxon>
        <taxon>Naviculales</taxon>
        <taxon>Phaeodactylaceae</taxon>
        <taxon>Phaeodactylum</taxon>
    </lineage>
</organism>
<dbReference type="Pfam" id="PF26191">
    <property type="entry name" value="RING-HC_RBR_RNF216"/>
    <property type="match status" value="1"/>
</dbReference>
<evidence type="ECO:0000256" key="7">
    <source>
        <dbReference type="ARBA" id="ARBA00022833"/>
    </source>
</evidence>
<dbReference type="GO" id="GO:0008270">
    <property type="term" value="F:zinc ion binding"/>
    <property type="evidence" value="ECO:0007669"/>
    <property type="project" value="UniProtKB-KW"/>
</dbReference>
<dbReference type="Gene3D" id="3.30.40.10">
    <property type="entry name" value="Zinc/RING finger domain, C3HC4 (zinc finger)"/>
    <property type="match status" value="1"/>
</dbReference>
<keyword evidence="3" id="KW-0479">Metal-binding</keyword>
<dbReference type="InterPro" id="IPR047544">
    <property type="entry name" value="RING-HC_RBR_RNF216"/>
</dbReference>
<dbReference type="Proteomes" id="UP000000759">
    <property type="component" value="Chromosome 3"/>
</dbReference>
<accession>B5Y4Q0</accession>
<keyword evidence="10" id="KW-1185">Reference proteome</keyword>
<dbReference type="GeneID" id="7204307"/>
<evidence type="ECO:0000256" key="6">
    <source>
        <dbReference type="ARBA" id="ARBA00022786"/>
    </source>
</evidence>
<evidence type="ECO:0000259" key="8">
    <source>
        <dbReference type="PROSITE" id="PS51873"/>
    </source>
</evidence>
<keyword evidence="4" id="KW-0677">Repeat</keyword>
<dbReference type="SMART" id="SM00647">
    <property type="entry name" value="IBR"/>
    <property type="match status" value="1"/>
</dbReference>
<dbReference type="OrthoDB" id="10009520at2759"/>
<reference evidence="9 10" key="1">
    <citation type="journal article" date="2008" name="Nature">
        <title>The Phaeodactylum genome reveals the evolutionary history of diatom genomes.</title>
        <authorList>
            <person name="Bowler C."/>
            <person name="Allen A.E."/>
            <person name="Badger J.H."/>
            <person name="Grimwood J."/>
            <person name="Jabbari K."/>
            <person name="Kuo A."/>
            <person name="Maheswari U."/>
            <person name="Martens C."/>
            <person name="Maumus F."/>
            <person name="Otillar R.P."/>
            <person name="Rayko E."/>
            <person name="Salamov A."/>
            <person name="Vandepoele K."/>
            <person name="Beszteri B."/>
            <person name="Gruber A."/>
            <person name="Heijde M."/>
            <person name="Katinka M."/>
            <person name="Mock T."/>
            <person name="Valentin K."/>
            <person name="Verret F."/>
            <person name="Berges J.A."/>
            <person name="Brownlee C."/>
            <person name="Cadoret J.P."/>
            <person name="Chiovitti A."/>
            <person name="Choi C.J."/>
            <person name="Coesel S."/>
            <person name="De Martino A."/>
            <person name="Detter J.C."/>
            <person name="Durkin C."/>
            <person name="Falciatore A."/>
            <person name="Fournet J."/>
            <person name="Haruta M."/>
            <person name="Huysman M.J."/>
            <person name="Jenkins B.D."/>
            <person name="Jiroutova K."/>
            <person name="Jorgensen R.E."/>
            <person name="Joubert Y."/>
            <person name="Kaplan A."/>
            <person name="Kroger N."/>
            <person name="Kroth P.G."/>
            <person name="La Roche J."/>
            <person name="Lindquist E."/>
            <person name="Lommer M."/>
            <person name="Martin-Jezequel V."/>
            <person name="Lopez P.J."/>
            <person name="Lucas S."/>
            <person name="Mangogna M."/>
            <person name="McGinnis K."/>
            <person name="Medlin L.K."/>
            <person name="Montsant A."/>
            <person name="Oudot-Le Secq M.P."/>
            <person name="Napoli C."/>
            <person name="Obornik M."/>
            <person name="Parker M.S."/>
            <person name="Petit J.L."/>
            <person name="Porcel B.M."/>
            <person name="Poulsen N."/>
            <person name="Robison M."/>
            <person name="Rychlewski L."/>
            <person name="Rynearson T.A."/>
            <person name="Schmutz J."/>
            <person name="Shapiro H."/>
            <person name="Siaut M."/>
            <person name="Stanley M."/>
            <person name="Sussman M.R."/>
            <person name="Taylor A.R."/>
            <person name="Vardi A."/>
            <person name="von Dassow P."/>
            <person name="Vyverman W."/>
            <person name="Willis A."/>
            <person name="Wyrwicz L.S."/>
            <person name="Rokhsar D.S."/>
            <person name="Weissenbach J."/>
            <person name="Armbrust E.V."/>
            <person name="Green B.R."/>
            <person name="Van de Peer Y."/>
            <person name="Grigoriev I.V."/>
        </authorList>
    </citation>
    <scope>NUCLEOTIDE SEQUENCE [LARGE SCALE GENOMIC DNA]</scope>
    <source>
        <strain evidence="9 10">CCAP 1055/1</strain>
    </source>
</reference>
<dbReference type="InterPro" id="IPR047545">
    <property type="entry name" value="BRcat_RBR_RNF216"/>
</dbReference>
<name>B5Y4Q0_PHATC</name>
<keyword evidence="5" id="KW-0863">Zinc-finger</keyword>
<keyword evidence="7" id="KW-0862">Zinc</keyword>
<dbReference type="eggNOG" id="KOG1812">
    <property type="taxonomic scope" value="Eukaryota"/>
</dbReference>
<dbReference type="EMBL" id="CP001142">
    <property type="protein sequence ID" value="ACI65519.1"/>
    <property type="molecule type" value="Genomic_DNA"/>
</dbReference>
<dbReference type="PROSITE" id="PS51873">
    <property type="entry name" value="TRIAD"/>
    <property type="match status" value="1"/>
</dbReference>
<dbReference type="InParanoid" id="B5Y4Q0"/>
<evidence type="ECO:0000313" key="10">
    <source>
        <dbReference type="Proteomes" id="UP000000759"/>
    </source>
</evidence>
<dbReference type="Pfam" id="PF01485">
    <property type="entry name" value="IBR"/>
    <property type="match status" value="1"/>
</dbReference>
<proteinExistence type="predicted"/>
<evidence type="ECO:0000313" key="9">
    <source>
        <dbReference type="EMBL" id="ACI65519.1"/>
    </source>
</evidence>
<keyword evidence="2" id="KW-0808">Transferase</keyword>
<dbReference type="AlphaFoldDB" id="B5Y4Q0"/>
<keyword evidence="6" id="KW-0833">Ubl conjugation pathway</keyword>
<dbReference type="InterPro" id="IPR013083">
    <property type="entry name" value="Znf_RING/FYVE/PHD"/>
</dbReference>
<gene>
    <name evidence="9" type="ORF">PHATR_43899</name>
</gene>
<dbReference type="SUPFAM" id="SSF57850">
    <property type="entry name" value="RING/U-box"/>
    <property type="match status" value="1"/>
</dbReference>
<dbReference type="InterPro" id="IPR044066">
    <property type="entry name" value="TRIAD_supradom"/>
</dbReference>
<evidence type="ECO:0000256" key="2">
    <source>
        <dbReference type="ARBA" id="ARBA00022679"/>
    </source>
</evidence>
<dbReference type="PANTHER" id="PTHR22770">
    <property type="entry name" value="UBIQUITIN CONJUGATING ENZYME 7 INTERACTING PROTEIN-RELATED"/>
    <property type="match status" value="1"/>
</dbReference>
<evidence type="ECO:0000256" key="1">
    <source>
        <dbReference type="ARBA" id="ARBA00004906"/>
    </source>
</evidence>
<dbReference type="PaxDb" id="2850-Phatr43899"/>
<feature type="domain" description="RING-type" evidence="8">
    <location>
        <begin position="113"/>
        <end position="352"/>
    </location>
</feature>
<dbReference type="GO" id="GO:0016740">
    <property type="term" value="F:transferase activity"/>
    <property type="evidence" value="ECO:0007669"/>
    <property type="project" value="UniProtKB-KW"/>
</dbReference>
<reference evidence="10" key="2">
    <citation type="submission" date="2008-08" db="EMBL/GenBank/DDBJ databases">
        <authorList>
            <consortium name="Diatom Consortium"/>
            <person name="Grigoriev I."/>
            <person name="Grimwood J."/>
            <person name="Kuo A."/>
            <person name="Otillar R.P."/>
            <person name="Salamov A."/>
            <person name="Detter J.C."/>
            <person name="Lindquist E."/>
            <person name="Shapiro H."/>
            <person name="Lucas S."/>
            <person name="Glavina del Rio T."/>
            <person name="Pitluck S."/>
            <person name="Rokhsar D."/>
            <person name="Bowler C."/>
        </authorList>
    </citation>
    <scope>GENOME REANNOTATION</scope>
    <source>
        <strain evidence="10">CCAP 1055/1</strain>
    </source>
</reference>
<evidence type="ECO:0000256" key="4">
    <source>
        <dbReference type="ARBA" id="ARBA00022737"/>
    </source>
</evidence>
<dbReference type="InterPro" id="IPR002867">
    <property type="entry name" value="IBR_dom"/>
</dbReference>
<evidence type="ECO:0000256" key="3">
    <source>
        <dbReference type="ARBA" id="ARBA00022723"/>
    </source>
</evidence>
<sequence length="352" mass="39265">MHYAVAHDKILRAVKGTTSQAGEELEDTQYQRVSNSFARRQMSQQQIEELEQLANTSNVVLKTHRRNYQSFVTDAILAEEVNFVETKLSTWMASMEKRANRAQNKKNAQATHTGMECCCCFDEVAVEDMVSCRDEGHLFCVDCLKSFAETQIFGMGNLGIDKETKKRSLELKCFHSDGCASGFGRSGLEKALPKRSLEKYDEVQFILSVEVAGLDDIVSCPNCGYQAALQPSQRVFKCPVIDCLYESCRECGEAAHIPLRCDENKKTDEKETKGRLAVEEAISEGKKPDQVLAALLSEVALCRHIDCKGCPLYTNGEEDDARAMRKAGLKAANEVRKDDVNIDVENILKAPP</sequence>
<dbReference type="PANTHER" id="PTHR22770:SF47">
    <property type="entry name" value="E3 UBIQUITIN-PROTEIN LIGASE RNF216"/>
    <property type="match status" value="1"/>
</dbReference>
<dbReference type="CDD" id="cd16630">
    <property type="entry name" value="RING-HC_RBR_RNF216"/>
    <property type="match status" value="1"/>
</dbReference>